<dbReference type="EMBL" id="CP068393">
    <property type="protein sequence ID" value="QUC66676.1"/>
    <property type="molecule type" value="Genomic_DNA"/>
</dbReference>
<protein>
    <submittedName>
        <fullName evidence="1">Ornithine cyclodeaminase</fullName>
    </submittedName>
</protein>
<accession>A0AC61N4V4</accession>
<dbReference type="Proteomes" id="UP000682782">
    <property type="component" value="Chromosome"/>
</dbReference>
<sequence>MKIISFDDVKSLNISPTDCYRWVEDMIKNKKTAQLPAKTHMNMPGNVFCNVMPCIVAQSKDSFVGGVKVVTRYPNRKPSLDSKILLFNADSGEFLALMDGNWITAMRTGAVAAHSVIHFAKKNWNTIGLIGLGNVARSSMLILASMCDKPIKVKLLRYKDQAEEFQKRFLRYSNIDFIIVDTVEECIKDSDVILSCATYFEDDIAQDSWFDEGVLVVPVHTRGFTNCDLFFDKVYADDTGHVDHFKNFDKFRYYAEVSDVVNEKAIGRENDKERILAYNIGLSIHDIYYAAHIYDMIKAKPDVFSMLSDADMCDPTEKFWV</sequence>
<proteinExistence type="predicted"/>
<evidence type="ECO:0000313" key="1">
    <source>
        <dbReference type="EMBL" id="QUC66676.1"/>
    </source>
</evidence>
<keyword evidence="2" id="KW-1185">Reference proteome</keyword>
<name>A0AC61N4V4_9FIRM</name>
<reference evidence="1" key="1">
    <citation type="submission" date="2021-01" db="EMBL/GenBank/DDBJ databases">
        <title>Complete genome sequence of Clostridiales bacterium R-7.</title>
        <authorList>
            <person name="Mahoney-Kurpe S.C."/>
            <person name="Palevich N."/>
            <person name="Koike S."/>
            <person name="Moon C.D."/>
            <person name="Attwood G.T."/>
        </authorList>
    </citation>
    <scope>NUCLEOTIDE SEQUENCE</scope>
    <source>
        <strain evidence="1">R-7</strain>
    </source>
</reference>
<evidence type="ECO:0000313" key="2">
    <source>
        <dbReference type="Proteomes" id="UP000682782"/>
    </source>
</evidence>
<gene>
    <name evidence="1" type="ORF">JYE49_12590</name>
</gene>
<organism evidence="1 2">
    <name type="scientific">Aristaeella hokkaidonensis</name>
    <dbReference type="NCBI Taxonomy" id="3046382"/>
    <lineage>
        <taxon>Bacteria</taxon>
        <taxon>Bacillati</taxon>
        <taxon>Bacillota</taxon>
        <taxon>Clostridia</taxon>
        <taxon>Eubacteriales</taxon>
        <taxon>Aristaeellaceae</taxon>
        <taxon>Aristaeella</taxon>
    </lineage>
</organism>